<accession>A0ABQ3SL78</accession>
<proteinExistence type="predicted"/>
<protein>
    <recommendedName>
        <fullName evidence="2">GmrSD restriction endonucleases C-terminal domain-containing protein</fullName>
    </recommendedName>
</protein>
<evidence type="ECO:0000259" key="2">
    <source>
        <dbReference type="Pfam" id="PF07510"/>
    </source>
</evidence>
<evidence type="ECO:0000313" key="4">
    <source>
        <dbReference type="Proteomes" id="UP000613974"/>
    </source>
</evidence>
<dbReference type="Proteomes" id="UP000613974">
    <property type="component" value="Unassembled WGS sequence"/>
</dbReference>
<name>A0ABQ3SL78_9ACTN</name>
<sequence length="259" mass="27461">MMPPPALSRFPARTATTRDVIKNLLQRGLPALALAALPLLTATPAAHATGAQPAGSAASGIAGAPGVRAPMPLFEAIDRIPVADEQREGYKRDLYKHWNRGLNATDGCDTRREVILAEAVEAPQVAAGCKMSGGSWLSPYDDVVVTDAAGLDVDHFVPLAEVHDSGGFAWDAARREAYANDQASPLTLIAVTAKSNRSKADKDPAQWLPPAGGYHCEYAAQWAATKLRWNLSADDAERQALLGVAEDCPNTTVVYEPAP</sequence>
<evidence type="ECO:0000256" key="1">
    <source>
        <dbReference type="SAM" id="SignalP"/>
    </source>
</evidence>
<feature type="domain" description="GmrSD restriction endonucleases C-terminal" evidence="2">
    <location>
        <begin position="142"/>
        <end position="242"/>
    </location>
</feature>
<dbReference type="PANTHER" id="PTHR24094">
    <property type="entry name" value="SECRETED PROTEIN"/>
    <property type="match status" value="1"/>
</dbReference>
<dbReference type="Pfam" id="PF07510">
    <property type="entry name" value="GmrSD_C"/>
    <property type="match status" value="1"/>
</dbReference>
<keyword evidence="1" id="KW-0732">Signal</keyword>
<comment type="caution">
    <text evidence="3">The sequence shown here is derived from an EMBL/GenBank/DDBJ whole genome shotgun (WGS) entry which is preliminary data.</text>
</comment>
<dbReference type="PANTHER" id="PTHR24094:SF15">
    <property type="entry name" value="AMP-DEPENDENT SYNTHETASE_LIGASE DOMAIN-CONTAINING PROTEIN-RELATED"/>
    <property type="match status" value="1"/>
</dbReference>
<dbReference type="InterPro" id="IPR011089">
    <property type="entry name" value="GmrSD_C"/>
</dbReference>
<gene>
    <name evidence="3" type="ORF">Snoj_28100</name>
</gene>
<reference evidence="4" key="1">
    <citation type="submission" date="2023-07" db="EMBL/GenBank/DDBJ databases">
        <title>Whole genome shotgun sequence of Streptomyces nojiriensis NBRC 13794.</title>
        <authorList>
            <person name="Komaki H."/>
            <person name="Tamura T."/>
        </authorList>
    </citation>
    <scope>NUCLEOTIDE SEQUENCE [LARGE SCALE GENOMIC DNA]</scope>
    <source>
        <strain evidence="4">NBRC 13794</strain>
    </source>
</reference>
<evidence type="ECO:0000313" key="3">
    <source>
        <dbReference type="EMBL" id="GHI68892.1"/>
    </source>
</evidence>
<keyword evidence="4" id="KW-1185">Reference proteome</keyword>
<feature type="chain" id="PRO_5046578411" description="GmrSD restriction endonucleases C-terminal domain-containing protein" evidence="1">
    <location>
        <begin position="49"/>
        <end position="259"/>
    </location>
</feature>
<feature type="signal peptide" evidence="1">
    <location>
        <begin position="1"/>
        <end position="48"/>
    </location>
</feature>
<dbReference type="EMBL" id="BNEC01000005">
    <property type="protein sequence ID" value="GHI68892.1"/>
    <property type="molecule type" value="Genomic_DNA"/>
</dbReference>
<organism evidence="3 4">
    <name type="scientific">Streptomyces nojiriensis</name>
    <dbReference type="NCBI Taxonomy" id="66374"/>
    <lineage>
        <taxon>Bacteria</taxon>
        <taxon>Bacillati</taxon>
        <taxon>Actinomycetota</taxon>
        <taxon>Actinomycetes</taxon>
        <taxon>Kitasatosporales</taxon>
        <taxon>Streptomycetaceae</taxon>
        <taxon>Streptomyces</taxon>
    </lineage>
</organism>